<dbReference type="InterPro" id="IPR036394">
    <property type="entry name" value="Ribosomal_uL22_sf"/>
</dbReference>
<dbReference type="GO" id="GO:0022625">
    <property type="term" value="C:cytosolic large ribosomal subunit"/>
    <property type="evidence" value="ECO:0007669"/>
    <property type="project" value="TreeGrafter"/>
</dbReference>
<dbReference type="HOGENOM" id="CLU_083987_3_0_5"/>
<evidence type="ECO:0000256" key="3">
    <source>
        <dbReference type="ARBA" id="ARBA00022884"/>
    </source>
</evidence>
<evidence type="ECO:0000256" key="10">
    <source>
        <dbReference type="RuleBase" id="RU004008"/>
    </source>
</evidence>
<dbReference type="KEGG" id="mcg:GL4_2303"/>
<evidence type="ECO:0000256" key="4">
    <source>
        <dbReference type="ARBA" id="ARBA00022980"/>
    </source>
</evidence>
<comment type="subunit">
    <text evidence="7 9">Part of the 50S ribosomal subunit.</text>
</comment>
<dbReference type="PANTHER" id="PTHR13501:SF8">
    <property type="entry name" value="LARGE RIBOSOMAL SUBUNIT PROTEIN UL22M"/>
    <property type="match status" value="1"/>
</dbReference>
<keyword evidence="4 7" id="KW-0689">Ribosomal protein</keyword>
<dbReference type="HAMAP" id="MF_01331_B">
    <property type="entry name" value="Ribosomal_uL22_B"/>
    <property type="match status" value="1"/>
</dbReference>
<dbReference type="AlphaFoldDB" id="A0A0A8K6X4"/>
<evidence type="ECO:0000256" key="6">
    <source>
        <dbReference type="ARBA" id="ARBA00035207"/>
    </source>
</evidence>
<keyword evidence="3 7" id="KW-0694">RNA-binding</keyword>
<dbReference type="OrthoDB" id="9805969at2"/>
<dbReference type="Pfam" id="PF00237">
    <property type="entry name" value="Ribosomal_L22"/>
    <property type="match status" value="1"/>
</dbReference>
<gene>
    <name evidence="7" type="primary">rplV</name>
    <name evidence="11" type="ORF">GL4_2303</name>
</gene>
<evidence type="ECO:0000313" key="12">
    <source>
        <dbReference type="Proteomes" id="UP000031643"/>
    </source>
</evidence>
<dbReference type="GO" id="GO:0003735">
    <property type="term" value="F:structural constituent of ribosome"/>
    <property type="evidence" value="ECO:0007669"/>
    <property type="project" value="InterPro"/>
</dbReference>
<dbReference type="InterPro" id="IPR047867">
    <property type="entry name" value="Ribosomal_uL22_bac/org-type"/>
</dbReference>
<dbReference type="PANTHER" id="PTHR13501">
    <property type="entry name" value="CHLOROPLAST 50S RIBOSOMAL PROTEIN L22-RELATED"/>
    <property type="match status" value="1"/>
</dbReference>
<dbReference type="GO" id="GO:0006412">
    <property type="term" value="P:translation"/>
    <property type="evidence" value="ECO:0007669"/>
    <property type="project" value="UniProtKB-UniRule"/>
</dbReference>
<dbReference type="CDD" id="cd00336">
    <property type="entry name" value="Ribosomal_L22"/>
    <property type="match status" value="1"/>
</dbReference>
<protein>
    <recommendedName>
        <fullName evidence="6 7">Large ribosomal subunit protein uL22</fullName>
    </recommendedName>
</protein>
<evidence type="ECO:0000256" key="8">
    <source>
        <dbReference type="RuleBase" id="RU004005"/>
    </source>
</evidence>
<dbReference type="STRING" id="1384459.GL4_2303"/>
<evidence type="ECO:0000256" key="2">
    <source>
        <dbReference type="ARBA" id="ARBA00022730"/>
    </source>
</evidence>
<sequence>MGKPQRERTLKDNEAKAVTRLIRVSPQKLNLVAQLIRGKKVDRALADLTFSRKRIAKDVKKTLESAIANAENNHDLDVDALVVSEAYVGKNIVMKRIQARARGRAARILKPFSQMTVVVRQVEEPA</sequence>
<dbReference type="InterPro" id="IPR001063">
    <property type="entry name" value="Ribosomal_uL22"/>
</dbReference>
<dbReference type="Proteomes" id="UP000031643">
    <property type="component" value="Chromosome"/>
</dbReference>
<evidence type="ECO:0000256" key="9">
    <source>
        <dbReference type="RuleBase" id="RU004006"/>
    </source>
</evidence>
<evidence type="ECO:0000313" key="11">
    <source>
        <dbReference type="EMBL" id="BAQ17744.1"/>
    </source>
</evidence>
<evidence type="ECO:0000256" key="1">
    <source>
        <dbReference type="ARBA" id="ARBA00009451"/>
    </source>
</evidence>
<dbReference type="InterPro" id="IPR005727">
    <property type="entry name" value="Ribosomal_uL22_bac/chlpt-type"/>
</dbReference>
<name>A0A0A8K6X4_9HYPH</name>
<keyword evidence="5 7" id="KW-0687">Ribonucleoprotein</keyword>
<proteinExistence type="inferred from homology"/>
<reference evidence="11 12" key="1">
    <citation type="submission" date="2014-09" db="EMBL/GenBank/DDBJ databases">
        <title>Genome sequencing of Methyloceanibacter caenitepidi Gela4.</title>
        <authorList>
            <person name="Takeuchi M."/>
            <person name="Susumu S."/>
            <person name="Kamagata Y."/>
            <person name="Oshima K."/>
            <person name="Hattori M."/>
            <person name="Iwasaki W."/>
        </authorList>
    </citation>
    <scope>NUCLEOTIDE SEQUENCE [LARGE SCALE GENOMIC DNA]</scope>
    <source>
        <strain evidence="11 12">Gela4</strain>
    </source>
</reference>
<dbReference type="RefSeq" id="WP_045367553.1">
    <property type="nucleotide sequence ID" value="NZ_AP014648.1"/>
</dbReference>
<comment type="function">
    <text evidence="7 10">This protein binds specifically to 23S rRNA; its binding is stimulated by other ribosomal proteins, e.g., L4, L17, and L20. It is important during the early stages of 50S assembly. It makes multiple contacts with different domains of the 23S rRNA in the assembled 50S subunit and ribosome.</text>
</comment>
<keyword evidence="2 7" id="KW-0699">rRNA-binding</keyword>
<accession>A0A0A8K6X4</accession>
<dbReference type="GO" id="GO:0019843">
    <property type="term" value="F:rRNA binding"/>
    <property type="evidence" value="ECO:0007669"/>
    <property type="project" value="UniProtKB-UniRule"/>
</dbReference>
<organism evidence="11 12">
    <name type="scientific">Methyloceanibacter caenitepidi</name>
    <dbReference type="NCBI Taxonomy" id="1384459"/>
    <lineage>
        <taxon>Bacteria</taxon>
        <taxon>Pseudomonadati</taxon>
        <taxon>Pseudomonadota</taxon>
        <taxon>Alphaproteobacteria</taxon>
        <taxon>Hyphomicrobiales</taxon>
        <taxon>Hyphomicrobiaceae</taxon>
        <taxon>Methyloceanibacter</taxon>
    </lineage>
</organism>
<dbReference type="EMBL" id="AP014648">
    <property type="protein sequence ID" value="BAQ17744.1"/>
    <property type="molecule type" value="Genomic_DNA"/>
</dbReference>
<comment type="similarity">
    <text evidence="1 7 8">Belongs to the universal ribosomal protein uL22 family.</text>
</comment>
<evidence type="ECO:0000256" key="5">
    <source>
        <dbReference type="ARBA" id="ARBA00023274"/>
    </source>
</evidence>
<dbReference type="SUPFAM" id="SSF54843">
    <property type="entry name" value="Ribosomal protein L22"/>
    <property type="match status" value="1"/>
</dbReference>
<keyword evidence="12" id="KW-1185">Reference proteome</keyword>
<dbReference type="Gene3D" id="3.90.470.10">
    <property type="entry name" value="Ribosomal protein L22/L17"/>
    <property type="match status" value="1"/>
</dbReference>
<evidence type="ECO:0000256" key="7">
    <source>
        <dbReference type="HAMAP-Rule" id="MF_01331"/>
    </source>
</evidence>
<dbReference type="NCBIfam" id="TIGR01044">
    <property type="entry name" value="rplV_bact"/>
    <property type="match status" value="1"/>
</dbReference>
<comment type="function">
    <text evidence="7">The globular domain of the protein is located near the polypeptide exit tunnel on the outside of the subunit, while an extended beta-hairpin is found that lines the wall of the exit tunnel in the center of the 70S ribosome.</text>
</comment>